<gene>
    <name evidence="1" type="ordered locus">swp_0923</name>
</gene>
<evidence type="ECO:0000313" key="1">
    <source>
        <dbReference type="EMBL" id="ACJ27729.1"/>
    </source>
</evidence>
<dbReference type="AlphaFoldDB" id="B8CK26"/>
<name>B8CK26_SHEPW</name>
<sequence length="38" mass="3915">MKSGGVSSASKPSDNLPFSYCYPLLISAQSKSLPPLSG</sequence>
<keyword evidence="2" id="KW-1185">Reference proteome</keyword>
<dbReference type="HOGENOM" id="CLU_3332918_0_0_6"/>
<reference evidence="1 2" key="1">
    <citation type="journal article" date="2008" name="PLoS ONE">
        <title>Environmental adaptation: genomic analysis of the piezotolerant and psychrotolerant deep-sea iron reducing bacterium Shewanella piezotolerans WP3.</title>
        <authorList>
            <person name="Wang F."/>
            <person name="Wang J."/>
            <person name="Jian H."/>
            <person name="Zhang B."/>
            <person name="Li S."/>
            <person name="Wang F."/>
            <person name="Zeng X."/>
            <person name="Gao L."/>
            <person name="Bartlett D.H."/>
            <person name="Yu J."/>
            <person name="Hu S."/>
            <person name="Xiao X."/>
        </authorList>
    </citation>
    <scope>NUCLEOTIDE SEQUENCE [LARGE SCALE GENOMIC DNA]</scope>
    <source>
        <strain evidence="2">WP3 / JCM 13877</strain>
    </source>
</reference>
<organism evidence="1 2">
    <name type="scientific">Shewanella piezotolerans (strain WP3 / JCM 13877)</name>
    <dbReference type="NCBI Taxonomy" id="225849"/>
    <lineage>
        <taxon>Bacteria</taxon>
        <taxon>Pseudomonadati</taxon>
        <taxon>Pseudomonadota</taxon>
        <taxon>Gammaproteobacteria</taxon>
        <taxon>Alteromonadales</taxon>
        <taxon>Shewanellaceae</taxon>
        <taxon>Shewanella</taxon>
    </lineage>
</organism>
<protein>
    <submittedName>
        <fullName evidence="1">Uncharacterized protein</fullName>
    </submittedName>
</protein>
<dbReference type="Proteomes" id="UP000000753">
    <property type="component" value="Chromosome"/>
</dbReference>
<proteinExistence type="predicted"/>
<accession>B8CK26</accession>
<dbReference type="KEGG" id="swp:swp_0923"/>
<dbReference type="EMBL" id="CP000472">
    <property type="protein sequence ID" value="ACJ27729.1"/>
    <property type="molecule type" value="Genomic_DNA"/>
</dbReference>
<evidence type="ECO:0000313" key="2">
    <source>
        <dbReference type="Proteomes" id="UP000000753"/>
    </source>
</evidence>